<dbReference type="Proteomes" id="UP000602076">
    <property type="component" value="Unassembled WGS sequence"/>
</dbReference>
<feature type="domain" description="Glycosyl transferase family 1" evidence="1">
    <location>
        <begin position="190"/>
        <end position="320"/>
    </location>
</feature>
<keyword evidence="4" id="KW-1185">Reference proteome</keyword>
<dbReference type="Pfam" id="PF00534">
    <property type="entry name" value="Glycos_transf_1"/>
    <property type="match status" value="1"/>
</dbReference>
<comment type="caution">
    <text evidence="3">The sequence shown here is derived from an EMBL/GenBank/DDBJ whole genome shotgun (WGS) entry which is preliminary data.</text>
</comment>
<gene>
    <name evidence="3" type="ORF">IEO70_04755</name>
</gene>
<dbReference type="AlphaFoldDB" id="A0A927CYI2"/>
<dbReference type="Gene3D" id="3.40.50.2000">
    <property type="entry name" value="Glycogen Phosphorylase B"/>
    <property type="match status" value="2"/>
</dbReference>
<dbReference type="InterPro" id="IPR028098">
    <property type="entry name" value="Glyco_trans_4-like_N"/>
</dbReference>
<dbReference type="PANTHER" id="PTHR12526">
    <property type="entry name" value="GLYCOSYLTRANSFERASE"/>
    <property type="match status" value="1"/>
</dbReference>
<evidence type="ECO:0000259" key="2">
    <source>
        <dbReference type="Pfam" id="PF13439"/>
    </source>
</evidence>
<dbReference type="PANTHER" id="PTHR12526:SF630">
    <property type="entry name" value="GLYCOSYLTRANSFERASE"/>
    <property type="match status" value="1"/>
</dbReference>
<dbReference type="InterPro" id="IPR001296">
    <property type="entry name" value="Glyco_trans_1"/>
</dbReference>
<proteinExistence type="predicted"/>
<feature type="domain" description="Glycosyltransferase subfamily 4-like N-terminal" evidence="2">
    <location>
        <begin position="3"/>
        <end position="173"/>
    </location>
</feature>
<organism evidence="3 4">
    <name type="scientific">Peribacillus faecalis</name>
    <dbReference type="NCBI Taxonomy" id="2772559"/>
    <lineage>
        <taxon>Bacteria</taxon>
        <taxon>Bacillati</taxon>
        <taxon>Bacillota</taxon>
        <taxon>Bacilli</taxon>
        <taxon>Bacillales</taxon>
        <taxon>Bacillaceae</taxon>
        <taxon>Peribacillus</taxon>
    </lineage>
</organism>
<sequence>MSVGGVETVIVNTLQGLNYSKFDVTLFIMYKTNEEKENLKKIPDKVKIKYLFKEPPAGYLQIALYYLFMFFPPAIMNKLIVKEPFDIIITTKDVFTYPISANTCKKIMWVHGGLEHLKSDRLTFSNKLKYAFKKIRYGRFDKIILLTNSAKENFCSKFPFESKCIILANPINTVKIEKLSKEPVKDYTFNENLTIVCSSRLSIEKGVERLIKSCEILLKEGYNFNLLILGDGPEKLKLEQLIEKDPLLREKITMLGFRKNPFKYMSKSSLYISPSFTEGYSLSIAEAIILGLPIIGTDCDGNAAVLDNGKYGLLVENSESGIYVGLRKMLSSSHLLLEYRLKSQERQEFFSYEKNIKLLEKIIS</sequence>
<protein>
    <submittedName>
        <fullName evidence="3">Glycosyltransferase</fullName>
    </submittedName>
</protein>
<name>A0A927CYI2_9BACI</name>
<evidence type="ECO:0000259" key="1">
    <source>
        <dbReference type="Pfam" id="PF00534"/>
    </source>
</evidence>
<dbReference type="Pfam" id="PF13439">
    <property type="entry name" value="Glyco_transf_4"/>
    <property type="match status" value="1"/>
</dbReference>
<evidence type="ECO:0000313" key="3">
    <source>
        <dbReference type="EMBL" id="MBD3107669.1"/>
    </source>
</evidence>
<accession>A0A927CYI2</accession>
<dbReference type="GO" id="GO:0016757">
    <property type="term" value="F:glycosyltransferase activity"/>
    <property type="evidence" value="ECO:0007669"/>
    <property type="project" value="InterPro"/>
</dbReference>
<dbReference type="CDD" id="cd03811">
    <property type="entry name" value="GT4_GT28_WabH-like"/>
    <property type="match status" value="1"/>
</dbReference>
<evidence type="ECO:0000313" key="4">
    <source>
        <dbReference type="Proteomes" id="UP000602076"/>
    </source>
</evidence>
<dbReference type="SUPFAM" id="SSF53756">
    <property type="entry name" value="UDP-Glycosyltransferase/glycogen phosphorylase"/>
    <property type="match status" value="1"/>
</dbReference>
<reference evidence="3" key="1">
    <citation type="submission" date="2020-09" db="EMBL/GenBank/DDBJ databases">
        <title>Bacillus faecalis sp. nov., a moderately halophilic bacterium isolated from cow faeces.</title>
        <authorList>
            <person name="Jiang L."/>
            <person name="Lee J."/>
        </authorList>
    </citation>
    <scope>NUCLEOTIDE SEQUENCE</scope>
    <source>
        <strain evidence="3">AGMB 02131</strain>
    </source>
</reference>
<dbReference type="EMBL" id="JACXSI010000009">
    <property type="protein sequence ID" value="MBD3107669.1"/>
    <property type="molecule type" value="Genomic_DNA"/>
</dbReference>